<organism evidence="2 3">
    <name type="scientific">Paeniglutamicibacter gangotriensis Lz1y</name>
    <dbReference type="NCBI Taxonomy" id="1276920"/>
    <lineage>
        <taxon>Bacteria</taxon>
        <taxon>Bacillati</taxon>
        <taxon>Actinomycetota</taxon>
        <taxon>Actinomycetes</taxon>
        <taxon>Micrococcales</taxon>
        <taxon>Micrococcaceae</taxon>
        <taxon>Paeniglutamicibacter</taxon>
    </lineage>
</organism>
<evidence type="ECO:0000313" key="2">
    <source>
        <dbReference type="EMBL" id="EMQ98182.1"/>
    </source>
</evidence>
<dbReference type="STRING" id="1276920.ADIAG_02198"/>
<gene>
    <name evidence="2" type="ORF">ADIAG_02198</name>
</gene>
<evidence type="ECO:0000313" key="3">
    <source>
        <dbReference type="Proteomes" id="UP000012015"/>
    </source>
</evidence>
<protein>
    <submittedName>
        <fullName evidence="2">Uncharacterized protein</fullName>
    </submittedName>
</protein>
<accession>M7MP88</accession>
<sequence length="83" mass="9219">MAGSQATRIPVPRFERDSYVLARSDLRAGVRSPESSKQGSSLSGTDVKGAVRRTPTIPREMPRVPQFQRIQPIPGMEQLEVKQ</sequence>
<feature type="compositionally biased region" description="Polar residues" evidence="1">
    <location>
        <begin position="33"/>
        <end position="44"/>
    </location>
</feature>
<dbReference type="Proteomes" id="UP000012015">
    <property type="component" value="Unassembled WGS sequence"/>
</dbReference>
<reference evidence="2 3" key="1">
    <citation type="journal article" date="2013" name="Genome Announc.">
        <title>Draft Genome Sequence of Arthrobacter gangotriensis Strain Lz1yT, Isolated from a Penguin Rookery Soil Sample Collected in Antarctica, near the Indian Station Dakshin Gangotri.</title>
        <authorList>
            <person name="Shivaji S."/>
            <person name="Ara S."/>
            <person name="Bandi S."/>
            <person name="Singh A."/>
            <person name="Kumar Pinnaka A."/>
        </authorList>
    </citation>
    <scope>NUCLEOTIDE SEQUENCE [LARGE SCALE GENOMIC DNA]</scope>
    <source>
        <strain evidence="2 3">Lz1y</strain>
    </source>
</reference>
<name>M7MP88_9MICC</name>
<proteinExistence type="predicted"/>
<dbReference type="PATRIC" id="fig|1276920.7.peg.2200"/>
<dbReference type="EMBL" id="AOCK01000006">
    <property type="protein sequence ID" value="EMQ98182.1"/>
    <property type="molecule type" value="Genomic_DNA"/>
</dbReference>
<comment type="caution">
    <text evidence="2">The sequence shown here is derived from an EMBL/GenBank/DDBJ whole genome shotgun (WGS) entry which is preliminary data.</text>
</comment>
<dbReference type="AlphaFoldDB" id="M7MP88"/>
<evidence type="ECO:0000256" key="1">
    <source>
        <dbReference type="SAM" id="MobiDB-lite"/>
    </source>
</evidence>
<feature type="region of interest" description="Disordered" evidence="1">
    <location>
        <begin position="23"/>
        <end position="83"/>
    </location>
</feature>
<keyword evidence="3" id="KW-1185">Reference proteome</keyword>